<dbReference type="Pfam" id="PF01050">
    <property type="entry name" value="MannoseP_isomer"/>
    <property type="match status" value="1"/>
</dbReference>
<feature type="domain" description="Mannose-6-phosphate isomerase type II C-terminal" evidence="1">
    <location>
        <begin position="6"/>
        <end position="88"/>
    </location>
</feature>
<evidence type="ECO:0000259" key="1">
    <source>
        <dbReference type="Pfam" id="PF01050"/>
    </source>
</evidence>
<name>A0A382VYV8_9ZZZZ</name>
<protein>
    <recommendedName>
        <fullName evidence="1">Mannose-6-phosphate isomerase type II C-terminal domain-containing protein</fullName>
    </recommendedName>
</protein>
<dbReference type="InterPro" id="IPR011051">
    <property type="entry name" value="RmlC_Cupin_sf"/>
</dbReference>
<proteinExistence type="predicted"/>
<sequence>MLEEPRRVEKPWGYELIWADTQSYIGKILHVAAGEALSLQYHEIKDETLFLLTGKLLLQAGPSLAELTDCEMIAGQCFRIRAETIHRMV</sequence>
<gene>
    <name evidence="2" type="ORF">METZ01_LOCUS404650</name>
</gene>
<dbReference type="AlphaFoldDB" id="A0A382VYV8"/>
<dbReference type="InterPro" id="IPR001538">
    <property type="entry name" value="Man6P_isomerase-2_C"/>
</dbReference>
<evidence type="ECO:0000313" key="2">
    <source>
        <dbReference type="EMBL" id="SVD51796.1"/>
    </source>
</evidence>
<dbReference type="SUPFAM" id="SSF51182">
    <property type="entry name" value="RmlC-like cupins"/>
    <property type="match status" value="1"/>
</dbReference>
<dbReference type="EMBL" id="UINC01155756">
    <property type="protein sequence ID" value="SVD51796.1"/>
    <property type="molecule type" value="Genomic_DNA"/>
</dbReference>
<reference evidence="2" key="1">
    <citation type="submission" date="2018-05" db="EMBL/GenBank/DDBJ databases">
        <authorList>
            <person name="Lanie J.A."/>
            <person name="Ng W.-L."/>
            <person name="Kazmierczak K.M."/>
            <person name="Andrzejewski T.M."/>
            <person name="Davidsen T.M."/>
            <person name="Wayne K.J."/>
            <person name="Tettelin H."/>
            <person name="Glass J.I."/>
            <person name="Rusch D."/>
            <person name="Podicherti R."/>
            <person name="Tsui H.-C.T."/>
            <person name="Winkler M.E."/>
        </authorList>
    </citation>
    <scope>NUCLEOTIDE SEQUENCE</scope>
</reference>
<organism evidence="2">
    <name type="scientific">marine metagenome</name>
    <dbReference type="NCBI Taxonomy" id="408172"/>
    <lineage>
        <taxon>unclassified sequences</taxon>
        <taxon>metagenomes</taxon>
        <taxon>ecological metagenomes</taxon>
    </lineage>
</organism>
<accession>A0A382VYV8</accession>
<dbReference type="InterPro" id="IPR014710">
    <property type="entry name" value="RmlC-like_jellyroll"/>
</dbReference>
<feature type="non-terminal residue" evidence="2">
    <location>
        <position position="89"/>
    </location>
</feature>
<dbReference type="Gene3D" id="2.60.120.10">
    <property type="entry name" value="Jelly Rolls"/>
    <property type="match status" value="1"/>
</dbReference>